<comment type="caution">
    <text evidence="4">The sequence shown here is derived from an EMBL/GenBank/DDBJ whole genome shotgun (WGS) entry which is preliminary data.</text>
</comment>
<dbReference type="Proteomes" id="UP001157914">
    <property type="component" value="Unassembled WGS sequence"/>
</dbReference>
<feature type="transmembrane region" description="Helical" evidence="3">
    <location>
        <begin position="24"/>
        <end position="42"/>
    </location>
</feature>
<evidence type="ECO:0000313" key="5">
    <source>
        <dbReference type="Proteomes" id="UP001157914"/>
    </source>
</evidence>
<feature type="compositionally biased region" description="Polar residues" evidence="2">
    <location>
        <begin position="256"/>
        <end position="267"/>
    </location>
</feature>
<keyword evidence="3" id="KW-0472">Membrane</keyword>
<dbReference type="EMBL" id="FXTT01000002">
    <property type="protein sequence ID" value="SMP14852.1"/>
    <property type="molecule type" value="Genomic_DNA"/>
</dbReference>
<proteinExistence type="predicted"/>
<evidence type="ECO:0000256" key="1">
    <source>
        <dbReference type="SAM" id="Coils"/>
    </source>
</evidence>
<feature type="coiled-coil region" evidence="1">
    <location>
        <begin position="102"/>
        <end position="136"/>
    </location>
</feature>
<name>A0ABY1NPF0_9HYPH</name>
<keyword evidence="3" id="KW-0812">Transmembrane</keyword>
<gene>
    <name evidence="4" type="ORF">SAMN06265374_1488</name>
</gene>
<keyword evidence="1" id="KW-0175">Coiled coil</keyword>
<keyword evidence="5" id="KW-1185">Reference proteome</keyword>
<reference evidence="4 5" key="1">
    <citation type="submission" date="2017-05" db="EMBL/GenBank/DDBJ databases">
        <authorList>
            <person name="Varghese N."/>
            <person name="Submissions S."/>
        </authorList>
    </citation>
    <scope>NUCLEOTIDE SEQUENCE [LARGE SCALE GENOMIC DNA]</scope>
    <source>
        <strain evidence="4 5">DSM 15949</strain>
    </source>
</reference>
<feature type="region of interest" description="Disordered" evidence="2">
    <location>
        <begin position="256"/>
        <end position="289"/>
    </location>
</feature>
<protein>
    <recommendedName>
        <fullName evidence="6">SPOR domain-containing protein</fullName>
    </recommendedName>
</protein>
<keyword evidence="3" id="KW-1133">Transmembrane helix</keyword>
<organism evidence="4 5">
    <name type="scientific">Roseibium denhamense</name>
    <dbReference type="NCBI Taxonomy" id="76305"/>
    <lineage>
        <taxon>Bacteria</taxon>
        <taxon>Pseudomonadati</taxon>
        <taxon>Pseudomonadota</taxon>
        <taxon>Alphaproteobacteria</taxon>
        <taxon>Hyphomicrobiales</taxon>
        <taxon>Stappiaceae</taxon>
        <taxon>Roseibium</taxon>
    </lineage>
</organism>
<evidence type="ECO:0000256" key="2">
    <source>
        <dbReference type="SAM" id="MobiDB-lite"/>
    </source>
</evidence>
<evidence type="ECO:0008006" key="6">
    <source>
        <dbReference type="Google" id="ProtNLM"/>
    </source>
</evidence>
<sequence>MQPQARKTVRETVQETFTPMRVGVLSWAFAAVLMATIGLASFKFASGHARIPSTEVASITLPPPGDIETTASTPVAGRLPIEVMRVPGGAGQTADPVSLAHIEVLQKEIIGLRRRLSALSEQNIAYSRRIAALEKKTSVIEAPTSAADAVGSADDISAANPSERALLAANNGARPMVPVAKPGPVELLVSESGLDQVAPAPASGARQEPLAEINSADGRRVPRTINLNRTLETQPAPSVDLPTYFTDPVRVVELPQTSEPPETTASINPEARFEPAPVNAPSGGLAPDELIVSPSGASGRFRSSGGESLLKRSDFGALVGYYSSTAAAAQAWATIKDQNEERMRDLRPLLFESSEKPGTVSLLIGPFGNAADASVACFRLLEVTDLCHPAIYSGDPLIAAAQFPETNL</sequence>
<evidence type="ECO:0000313" key="4">
    <source>
        <dbReference type="EMBL" id="SMP14852.1"/>
    </source>
</evidence>
<accession>A0ABY1NPF0</accession>
<evidence type="ECO:0000256" key="3">
    <source>
        <dbReference type="SAM" id="Phobius"/>
    </source>
</evidence>